<keyword evidence="2 8" id="KW-0699">rRNA-binding</keyword>
<evidence type="ECO:0000256" key="6">
    <source>
        <dbReference type="NCBIfam" id="TIGR03625"/>
    </source>
</evidence>
<proteinExistence type="inferred from homology"/>
<evidence type="ECO:0000256" key="2">
    <source>
        <dbReference type="ARBA" id="ARBA00022730"/>
    </source>
</evidence>
<dbReference type="InterPro" id="IPR009000">
    <property type="entry name" value="Transl_B-barrel_sf"/>
</dbReference>
<dbReference type="InterPro" id="IPR019927">
    <property type="entry name" value="Ribosomal_uL3_bac/org-type"/>
</dbReference>
<sequence length="195" mass="22426">MIGFLGKKISMSYLYDSFGNYNPVTILSIYDCYVFDLISINNFYFAIISYYSNNFYCFNKSKFFLKQFFISYFDYSNFNLFEKISLNIFYINQKINVSGISIGKGFSGVIKRYNFNSGYASHGNSKAHNKPGSIGMCQDPGRVYPGKKMAGHLGSKKTFIKNLKILYIDFNYNIFYIKGSVPGFINSNIIIYPSK</sequence>
<dbReference type="Gene3D" id="2.40.30.10">
    <property type="entry name" value="Translation factors"/>
    <property type="match status" value="1"/>
</dbReference>
<dbReference type="GO" id="GO:0003735">
    <property type="term" value="F:structural constituent of ribosome"/>
    <property type="evidence" value="ECO:0007669"/>
    <property type="project" value="UniProtKB-UniRule"/>
</dbReference>
<keyword evidence="5 7" id="KW-0687">Ribonucleoprotein</keyword>
<accession>A0A975A350</accession>
<evidence type="ECO:0000256" key="5">
    <source>
        <dbReference type="ARBA" id="ARBA00023274"/>
    </source>
</evidence>
<evidence type="ECO:0000256" key="8">
    <source>
        <dbReference type="RuleBase" id="RU003906"/>
    </source>
</evidence>
<dbReference type="Pfam" id="PF00297">
    <property type="entry name" value="Ribosomal_L3"/>
    <property type="match status" value="1"/>
</dbReference>
<comment type="subunit">
    <text evidence="8">Part of the 50S ribosomal subunit. Forms a cluster with proteins L14 and L19.</text>
</comment>
<keyword evidence="4 7" id="KW-0689">Ribosomal protein</keyword>
<dbReference type="GO" id="GO:1990904">
    <property type="term" value="C:ribonucleoprotein complex"/>
    <property type="evidence" value="ECO:0007669"/>
    <property type="project" value="UniProtKB-KW"/>
</dbReference>
<reference evidence="9" key="1">
    <citation type="submission" date="2017-11" db="EMBL/GenBank/DDBJ databases">
        <authorList>
            <person name="Jian Z."/>
        </authorList>
    </citation>
    <scope>NUCLEOTIDE SEQUENCE</scope>
    <source>
        <strain evidence="9">YC</strain>
    </source>
</reference>
<organism evidence="9 10">
    <name type="scientific">Candidatus Nasuia deltocephalincola</name>
    <dbReference type="NCBI Taxonomy" id="1160784"/>
    <lineage>
        <taxon>Bacteria</taxon>
        <taxon>Pseudomonadati</taxon>
        <taxon>Pseudomonadota</taxon>
        <taxon>Betaproteobacteria</taxon>
        <taxon>Candidatus Nasuia</taxon>
    </lineage>
</organism>
<comment type="function">
    <text evidence="8">One of the primary rRNA binding proteins, it binds directly near the 3'-end of the 23S rRNA, where it nucleates assembly of the 50S subunit.</text>
</comment>
<dbReference type="SUPFAM" id="SSF50447">
    <property type="entry name" value="Translation proteins"/>
    <property type="match status" value="1"/>
</dbReference>
<evidence type="ECO:0000313" key="9">
    <source>
        <dbReference type="EMBL" id="QSF25280.1"/>
    </source>
</evidence>
<dbReference type="PROSITE" id="PS00474">
    <property type="entry name" value="RIBOSOMAL_L3"/>
    <property type="match status" value="1"/>
</dbReference>
<protein>
    <recommendedName>
        <fullName evidence="6 8">50S ribosomal protein L3</fullName>
    </recommendedName>
</protein>
<evidence type="ECO:0000256" key="4">
    <source>
        <dbReference type="ARBA" id="ARBA00022980"/>
    </source>
</evidence>
<dbReference type="PANTHER" id="PTHR11229:SF16">
    <property type="entry name" value="LARGE RIBOSOMAL SUBUNIT PROTEIN UL3C"/>
    <property type="match status" value="1"/>
</dbReference>
<dbReference type="PANTHER" id="PTHR11229">
    <property type="entry name" value="50S RIBOSOMAL PROTEIN L3"/>
    <property type="match status" value="1"/>
</dbReference>
<keyword evidence="10" id="KW-1185">Reference proteome</keyword>
<dbReference type="InterPro" id="IPR019926">
    <property type="entry name" value="Ribosomal_uL3_CS"/>
</dbReference>
<evidence type="ECO:0000256" key="1">
    <source>
        <dbReference type="ARBA" id="ARBA00006540"/>
    </source>
</evidence>
<dbReference type="InterPro" id="IPR000597">
    <property type="entry name" value="Ribosomal_uL3"/>
</dbReference>
<evidence type="ECO:0000256" key="3">
    <source>
        <dbReference type="ARBA" id="ARBA00022884"/>
    </source>
</evidence>
<dbReference type="GO" id="GO:0019843">
    <property type="term" value="F:rRNA binding"/>
    <property type="evidence" value="ECO:0007669"/>
    <property type="project" value="UniProtKB-KW"/>
</dbReference>
<evidence type="ECO:0000256" key="7">
    <source>
        <dbReference type="RuleBase" id="RU003905"/>
    </source>
</evidence>
<comment type="similarity">
    <text evidence="1 7">Belongs to the universal ribosomal protein uL3 family.</text>
</comment>
<dbReference type="GO" id="GO:0005840">
    <property type="term" value="C:ribosome"/>
    <property type="evidence" value="ECO:0007669"/>
    <property type="project" value="UniProtKB-UniRule"/>
</dbReference>
<dbReference type="GO" id="GO:0006412">
    <property type="term" value="P:translation"/>
    <property type="evidence" value="ECO:0007669"/>
    <property type="project" value="UniProtKB-UniRule"/>
</dbReference>
<name>A0A975A350_9PROT</name>
<gene>
    <name evidence="9" type="primary">rplC</name>
    <name evidence="9" type="ORF">CU086_00310</name>
</gene>
<evidence type="ECO:0000313" key="10">
    <source>
        <dbReference type="Proteomes" id="UP000663075"/>
    </source>
</evidence>
<dbReference type="NCBIfam" id="TIGR03625">
    <property type="entry name" value="L3_bact"/>
    <property type="match status" value="1"/>
</dbReference>
<dbReference type="FunFam" id="2.40.30.10:FF:000004">
    <property type="entry name" value="50S ribosomal protein L3"/>
    <property type="match status" value="1"/>
</dbReference>
<dbReference type="EMBL" id="CP024850">
    <property type="protein sequence ID" value="QSF25280.1"/>
    <property type="molecule type" value="Genomic_DNA"/>
</dbReference>
<dbReference type="Proteomes" id="UP000663075">
    <property type="component" value="Chromosome"/>
</dbReference>
<dbReference type="AlphaFoldDB" id="A0A975A350"/>
<keyword evidence="3 8" id="KW-0694">RNA-binding</keyword>